<reference evidence="8" key="1">
    <citation type="journal article" date="2014" name="Front. Microbiol.">
        <title>High frequency of phylogenetically diverse reductive dehalogenase-homologous genes in deep subseafloor sedimentary metagenomes.</title>
        <authorList>
            <person name="Kawai M."/>
            <person name="Futagami T."/>
            <person name="Toyoda A."/>
            <person name="Takaki Y."/>
            <person name="Nishi S."/>
            <person name="Hori S."/>
            <person name="Arai W."/>
            <person name="Tsubouchi T."/>
            <person name="Morono Y."/>
            <person name="Uchiyama I."/>
            <person name="Ito T."/>
            <person name="Fujiyama A."/>
            <person name="Inagaki F."/>
            <person name="Takami H."/>
        </authorList>
    </citation>
    <scope>NUCLEOTIDE SEQUENCE</scope>
    <source>
        <strain evidence="8">Expedition CK06-06</strain>
    </source>
</reference>
<keyword evidence="4" id="KW-0560">Oxidoreductase</keyword>
<name>X1N8N4_9ZZZZ</name>
<keyword evidence="2" id="KW-0028">Amino-acid biosynthesis</keyword>
<dbReference type="InterPro" id="IPR022893">
    <property type="entry name" value="Shikimate_DH_fam"/>
</dbReference>
<dbReference type="HAMAP" id="MF_00222">
    <property type="entry name" value="Shikimate_DH_AroE"/>
    <property type="match status" value="1"/>
</dbReference>
<comment type="caution">
    <text evidence="8">The sequence shown here is derived from an EMBL/GenBank/DDBJ whole genome shotgun (WGS) entry which is preliminary data.</text>
</comment>
<gene>
    <name evidence="8" type="ORF">S06H3_13508</name>
</gene>
<evidence type="ECO:0000256" key="3">
    <source>
        <dbReference type="ARBA" id="ARBA00022857"/>
    </source>
</evidence>
<dbReference type="AlphaFoldDB" id="X1N8N4"/>
<feature type="domain" description="SDH C-terminal" evidence="7">
    <location>
        <begin position="254"/>
        <end position="281"/>
    </location>
</feature>
<dbReference type="PANTHER" id="PTHR21089:SF1">
    <property type="entry name" value="BIFUNCTIONAL 3-DEHYDROQUINATE DEHYDRATASE_SHIKIMATE DEHYDROGENASE, CHLOROPLASTIC"/>
    <property type="match status" value="1"/>
</dbReference>
<proteinExistence type="inferred from homology"/>
<dbReference type="FunFam" id="3.40.50.720:FF:000086">
    <property type="entry name" value="Quinate/shikimate dehydrogenase"/>
    <property type="match status" value="1"/>
</dbReference>
<protein>
    <recommendedName>
        <fullName evidence="1">shikimate dehydrogenase (NADP(+))</fullName>
        <ecNumber evidence="1">1.1.1.25</ecNumber>
    </recommendedName>
</protein>
<dbReference type="InterPro" id="IPR013708">
    <property type="entry name" value="Shikimate_DH-bd_N"/>
</dbReference>
<dbReference type="GO" id="GO:0009423">
    <property type="term" value="P:chorismate biosynthetic process"/>
    <property type="evidence" value="ECO:0007669"/>
    <property type="project" value="TreeGrafter"/>
</dbReference>
<dbReference type="Gene3D" id="3.40.50.10860">
    <property type="entry name" value="Leucine Dehydrogenase, chain A, domain 1"/>
    <property type="match status" value="1"/>
</dbReference>
<evidence type="ECO:0000313" key="8">
    <source>
        <dbReference type="EMBL" id="GAI14969.1"/>
    </source>
</evidence>
<dbReference type="SUPFAM" id="SSF53223">
    <property type="entry name" value="Aminoacid dehydrogenase-like, N-terminal domain"/>
    <property type="match status" value="1"/>
</dbReference>
<dbReference type="InterPro" id="IPR046346">
    <property type="entry name" value="Aminoacid_DH-like_N_sf"/>
</dbReference>
<organism evidence="8">
    <name type="scientific">marine sediment metagenome</name>
    <dbReference type="NCBI Taxonomy" id="412755"/>
    <lineage>
        <taxon>unclassified sequences</taxon>
        <taxon>metagenomes</taxon>
        <taxon>ecological metagenomes</taxon>
    </lineage>
</organism>
<dbReference type="Pfam" id="PF08501">
    <property type="entry name" value="Shikimate_dh_N"/>
    <property type="match status" value="1"/>
</dbReference>
<evidence type="ECO:0000259" key="6">
    <source>
        <dbReference type="Pfam" id="PF08501"/>
    </source>
</evidence>
<evidence type="ECO:0000256" key="4">
    <source>
        <dbReference type="ARBA" id="ARBA00023002"/>
    </source>
</evidence>
<feature type="domain" description="Shikimate dehydrogenase substrate binding N-terminal" evidence="6">
    <location>
        <begin position="15"/>
        <end position="97"/>
    </location>
</feature>
<dbReference type="InterPro" id="IPR036291">
    <property type="entry name" value="NAD(P)-bd_dom_sf"/>
</dbReference>
<dbReference type="FunFam" id="3.40.50.10860:FF:000004">
    <property type="entry name" value="Quinate/shikimate dehydrogenase"/>
    <property type="match status" value="1"/>
</dbReference>
<dbReference type="Gene3D" id="3.40.50.720">
    <property type="entry name" value="NAD(P)-binding Rossmann-like Domain"/>
    <property type="match status" value="1"/>
</dbReference>
<keyword evidence="5" id="KW-0057">Aromatic amino acid biosynthesis</keyword>
<dbReference type="CDD" id="cd01065">
    <property type="entry name" value="NAD_bind_Shikimate_DH"/>
    <property type="match status" value="1"/>
</dbReference>
<dbReference type="InterPro" id="IPR041121">
    <property type="entry name" value="SDH_C"/>
</dbReference>
<dbReference type="GO" id="GO:0019632">
    <property type="term" value="P:shikimate metabolic process"/>
    <property type="evidence" value="ECO:0007669"/>
    <property type="project" value="InterPro"/>
</dbReference>
<dbReference type="GO" id="GO:0050661">
    <property type="term" value="F:NADP binding"/>
    <property type="evidence" value="ECO:0007669"/>
    <property type="project" value="InterPro"/>
</dbReference>
<evidence type="ECO:0000259" key="7">
    <source>
        <dbReference type="Pfam" id="PF18317"/>
    </source>
</evidence>
<dbReference type="GO" id="GO:0008652">
    <property type="term" value="P:amino acid biosynthetic process"/>
    <property type="evidence" value="ECO:0007669"/>
    <property type="project" value="UniProtKB-KW"/>
</dbReference>
<dbReference type="PANTHER" id="PTHR21089">
    <property type="entry name" value="SHIKIMATE DEHYDROGENASE"/>
    <property type="match status" value="1"/>
</dbReference>
<dbReference type="GO" id="GO:0009073">
    <property type="term" value="P:aromatic amino acid family biosynthetic process"/>
    <property type="evidence" value="ECO:0007669"/>
    <property type="project" value="UniProtKB-KW"/>
</dbReference>
<dbReference type="InterPro" id="IPR011342">
    <property type="entry name" value="Shikimate_DH"/>
</dbReference>
<dbReference type="GO" id="GO:0004764">
    <property type="term" value="F:shikimate 3-dehydrogenase (NADP+) activity"/>
    <property type="evidence" value="ECO:0007669"/>
    <property type="project" value="UniProtKB-EC"/>
</dbReference>
<evidence type="ECO:0000256" key="5">
    <source>
        <dbReference type="ARBA" id="ARBA00023141"/>
    </source>
</evidence>
<dbReference type="NCBIfam" id="NF001314">
    <property type="entry name" value="PRK00258.2-2"/>
    <property type="match status" value="1"/>
</dbReference>
<evidence type="ECO:0000256" key="1">
    <source>
        <dbReference type="ARBA" id="ARBA00012962"/>
    </source>
</evidence>
<dbReference type="NCBIfam" id="NF001319">
    <property type="entry name" value="PRK00258.3-3"/>
    <property type="match status" value="1"/>
</dbReference>
<dbReference type="EMBL" id="BARV01006597">
    <property type="protein sequence ID" value="GAI14969.1"/>
    <property type="molecule type" value="Genomic_DNA"/>
</dbReference>
<dbReference type="Pfam" id="PF18317">
    <property type="entry name" value="SDH_C"/>
    <property type="match status" value="1"/>
</dbReference>
<sequence>MRDRVISGKTRLCGVIGDPVEHTMSPVMHNAAFREIGIDYLYVPFRVKKEELGKAIEGMRALNIKGLSVTIPHKVAVLQFLDELDPLAEQIGAVNTIVNDDGVLTGYNTDATGFLQALLEGGIEPEGKNIVILGAGGASRAISFILADRGAHLVILNRLLELDWAKELAGRILQAFSKELEALELNRENLTGALGKADILVNATSVGMSPNIDETPVDSDLLKPSLIVFDIVYNPIKTRLLREAEAAGAGTINGLDMLVWQGALAFEKWTGSKAPVELMREETIRLLQSSEN</sequence>
<keyword evidence="3" id="KW-0521">NADP</keyword>
<accession>X1N8N4</accession>
<dbReference type="EC" id="1.1.1.25" evidence="1"/>
<dbReference type="NCBIfam" id="TIGR00507">
    <property type="entry name" value="aroE"/>
    <property type="match status" value="1"/>
</dbReference>
<evidence type="ECO:0000256" key="2">
    <source>
        <dbReference type="ARBA" id="ARBA00022605"/>
    </source>
</evidence>
<dbReference type="SUPFAM" id="SSF51735">
    <property type="entry name" value="NAD(P)-binding Rossmann-fold domains"/>
    <property type="match status" value="1"/>
</dbReference>